<sequence length="90" mass="9500">MKLVPIGILAPITLSSTNTVLCLATIAVNVVNAFLLPSPPCSPAGSARRCYRAYRTPVVPTNVLLYHTSTRARNGECAVVAVHAVNVRNG</sequence>
<comment type="caution">
    <text evidence="1">The sequence shown here is derived from an EMBL/GenBank/DDBJ whole genome shotgun (WGS) entry which is preliminary data.</text>
</comment>
<gene>
    <name evidence="1" type="ORF">B9Z19DRAFT_1072749</name>
</gene>
<protein>
    <submittedName>
        <fullName evidence="1">Uncharacterized protein</fullName>
    </submittedName>
</protein>
<name>A0A2T7A6K9_TUBBO</name>
<reference evidence="1 2" key="1">
    <citation type="submission" date="2017-04" db="EMBL/GenBank/DDBJ databases">
        <title>Draft genome sequence of Tuber borchii Vittad., a whitish edible truffle.</title>
        <authorList>
            <consortium name="DOE Joint Genome Institute"/>
            <person name="Murat C."/>
            <person name="Kuo A."/>
            <person name="Barry K.W."/>
            <person name="Clum A."/>
            <person name="Dockter R.B."/>
            <person name="Fauchery L."/>
            <person name="Iotti M."/>
            <person name="Kohler A."/>
            <person name="Labutti K."/>
            <person name="Lindquist E.A."/>
            <person name="Lipzen A."/>
            <person name="Ohm R.A."/>
            <person name="Wang M."/>
            <person name="Grigoriev I.V."/>
            <person name="Zambonelli A."/>
            <person name="Martin F.M."/>
        </authorList>
    </citation>
    <scope>NUCLEOTIDE SEQUENCE [LARGE SCALE GENOMIC DNA]</scope>
    <source>
        <strain evidence="1 2">Tbo3840</strain>
    </source>
</reference>
<keyword evidence="2" id="KW-1185">Reference proteome</keyword>
<evidence type="ECO:0000313" key="2">
    <source>
        <dbReference type="Proteomes" id="UP000244722"/>
    </source>
</evidence>
<organism evidence="1 2">
    <name type="scientific">Tuber borchii</name>
    <name type="common">White truffle</name>
    <dbReference type="NCBI Taxonomy" id="42251"/>
    <lineage>
        <taxon>Eukaryota</taxon>
        <taxon>Fungi</taxon>
        <taxon>Dikarya</taxon>
        <taxon>Ascomycota</taxon>
        <taxon>Pezizomycotina</taxon>
        <taxon>Pezizomycetes</taxon>
        <taxon>Pezizales</taxon>
        <taxon>Tuberaceae</taxon>
        <taxon>Tuber</taxon>
    </lineage>
</organism>
<dbReference type="AlphaFoldDB" id="A0A2T7A6K9"/>
<accession>A0A2T7A6K9</accession>
<dbReference type="Proteomes" id="UP000244722">
    <property type="component" value="Unassembled WGS sequence"/>
</dbReference>
<dbReference type="EMBL" id="NESQ01000013">
    <property type="protein sequence ID" value="PUU83381.1"/>
    <property type="molecule type" value="Genomic_DNA"/>
</dbReference>
<evidence type="ECO:0000313" key="1">
    <source>
        <dbReference type="EMBL" id="PUU83381.1"/>
    </source>
</evidence>
<proteinExistence type="predicted"/>